<feature type="transmembrane region" description="Helical" evidence="1">
    <location>
        <begin position="143"/>
        <end position="167"/>
    </location>
</feature>
<name>A0A212LLB9_9HYPH</name>
<feature type="transmembrane region" description="Helical" evidence="1">
    <location>
        <begin position="298"/>
        <end position="319"/>
    </location>
</feature>
<organism evidence="2">
    <name type="scientific">uncultured Pleomorphomonas sp</name>
    <dbReference type="NCBI Taxonomy" id="442121"/>
    <lineage>
        <taxon>Bacteria</taxon>
        <taxon>Pseudomonadati</taxon>
        <taxon>Pseudomonadota</taxon>
        <taxon>Alphaproteobacteria</taxon>
        <taxon>Hyphomicrobiales</taxon>
        <taxon>Pleomorphomonadaceae</taxon>
        <taxon>Pleomorphomonas</taxon>
        <taxon>environmental samples</taxon>
    </lineage>
</organism>
<evidence type="ECO:0008006" key="3">
    <source>
        <dbReference type="Google" id="ProtNLM"/>
    </source>
</evidence>
<keyword evidence="1" id="KW-0472">Membrane</keyword>
<feature type="transmembrane region" description="Helical" evidence="1">
    <location>
        <begin position="116"/>
        <end position="137"/>
    </location>
</feature>
<proteinExistence type="predicted"/>
<sequence>MTRPDPFRVAFVLAALTALRAIGPGIGDIATHPNELIFGFFGIQLFGFLTVALPRWIGKPITPAPVLWAVLAAHAAAFLWGCVDLEMGGVLRALATLSGVALLLSTTPSGKTAETLPILGLAALHALIGVAAFLHGWSGATMAGLAVIVLICIEVSNRIGVAVLAVARERAGYPKLTPVPAFIALPQRAFTILALALWGLGWNAGWPALAAFLFGMAWLVHIQPWRIRPYAGCVILAVGLLWKRVAFLLLALMDLGVAGISPFAVIHAFAVGGLATLAIGIATSIVRKKDKRSLMPSLLADVIYVAIAGAAVARVGAALDFELYDRLIPLARWSWAIAFLGYMLFTLRGAIRPPIATKV</sequence>
<feature type="transmembrane region" description="Helical" evidence="1">
    <location>
        <begin position="229"/>
        <end position="252"/>
    </location>
</feature>
<dbReference type="EMBL" id="FMJD01000011">
    <property type="protein sequence ID" value="SCM78317.1"/>
    <property type="molecule type" value="Genomic_DNA"/>
</dbReference>
<keyword evidence="1" id="KW-1133">Transmembrane helix</keyword>
<reference evidence="2" key="1">
    <citation type="submission" date="2016-08" db="EMBL/GenBank/DDBJ databases">
        <authorList>
            <person name="Seilhamer J.J."/>
        </authorList>
    </citation>
    <scope>NUCLEOTIDE SEQUENCE</scope>
    <source>
        <strain evidence="2">86</strain>
    </source>
</reference>
<dbReference type="Pfam" id="PF05940">
    <property type="entry name" value="NnrS"/>
    <property type="match status" value="1"/>
</dbReference>
<evidence type="ECO:0000313" key="2">
    <source>
        <dbReference type="EMBL" id="SCM78317.1"/>
    </source>
</evidence>
<feature type="transmembrane region" description="Helical" evidence="1">
    <location>
        <begin position="64"/>
        <end position="81"/>
    </location>
</feature>
<feature type="transmembrane region" description="Helical" evidence="1">
    <location>
        <begin position="264"/>
        <end position="286"/>
    </location>
</feature>
<gene>
    <name evidence="2" type="ORF">KL86PLE_70100</name>
</gene>
<feature type="transmembrane region" description="Helical" evidence="1">
    <location>
        <begin position="331"/>
        <end position="351"/>
    </location>
</feature>
<feature type="transmembrane region" description="Helical" evidence="1">
    <location>
        <begin position="204"/>
        <end position="222"/>
    </location>
</feature>
<keyword evidence="1" id="KW-0812">Transmembrane</keyword>
<feature type="transmembrane region" description="Helical" evidence="1">
    <location>
        <begin position="37"/>
        <end position="57"/>
    </location>
</feature>
<dbReference type="AlphaFoldDB" id="A0A212LLB9"/>
<accession>A0A212LLB9</accession>
<evidence type="ECO:0000256" key="1">
    <source>
        <dbReference type="SAM" id="Phobius"/>
    </source>
</evidence>
<protein>
    <recommendedName>
        <fullName evidence="3">NnrS family protein</fullName>
    </recommendedName>
</protein>
<dbReference type="RefSeq" id="WP_288198066.1">
    <property type="nucleotide sequence ID" value="NZ_LT608334.1"/>
</dbReference>
<dbReference type="InterPro" id="IPR010266">
    <property type="entry name" value="NnrS"/>
</dbReference>